<organism evidence="2">
    <name type="scientific">marine sediment metagenome</name>
    <dbReference type="NCBI Taxonomy" id="412755"/>
    <lineage>
        <taxon>unclassified sequences</taxon>
        <taxon>metagenomes</taxon>
        <taxon>ecological metagenomes</taxon>
    </lineage>
</organism>
<gene>
    <name evidence="2" type="ORF">LCGC14_2599750</name>
</gene>
<protein>
    <submittedName>
        <fullName evidence="2">Uncharacterized protein</fullName>
    </submittedName>
</protein>
<dbReference type="AlphaFoldDB" id="A0A0F9CK23"/>
<sequence>MAEPEANPEEAPTAVKTKRKRKKKRLQDKYRCRANNKNCRACDHVYVKGSKLDSCPECGEERRCENPKIKKRPTCRMHGSKGGRPPSSRKYRVAKSIEDAYNRILGDKDIFTLSQEIAIIGSRVQQLNDQMDTYADAANYEAIRLAYTDIQDGVLGQKFSMINGGLQKLDKALVPIEAQAKLWQQLNTQIEMYRRIAATQHRWMKDSDQMVTMNEVVEIIADFTTMVFKYIKTPQDRQAFTKECTDKGYTPSDNGSAP</sequence>
<dbReference type="EMBL" id="LAZR01043864">
    <property type="protein sequence ID" value="KKL06066.1"/>
    <property type="molecule type" value="Genomic_DNA"/>
</dbReference>
<feature type="region of interest" description="Disordered" evidence="1">
    <location>
        <begin position="1"/>
        <end position="27"/>
    </location>
</feature>
<comment type="caution">
    <text evidence="2">The sequence shown here is derived from an EMBL/GenBank/DDBJ whole genome shotgun (WGS) entry which is preliminary data.</text>
</comment>
<accession>A0A0F9CK23</accession>
<name>A0A0F9CK23_9ZZZZ</name>
<evidence type="ECO:0000256" key="1">
    <source>
        <dbReference type="SAM" id="MobiDB-lite"/>
    </source>
</evidence>
<feature type="compositionally biased region" description="Basic residues" evidence="1">
    <location>
        <begin position="16"/>
        <end position="26"/>
    </location>
</feature>
<feature type="compositionally biased region" description="Low complexity" evidence="1">
    <location>
        <begin position="1"/>
        <end position="14"/>
    </location>
</feature>
<reference evidence="2" key="1">
    <citation type="journal article" date="2015" name="Nature">
        <title>Complex archaea that bridge the gap between prokaryotes and eukaryotes.</title>
        <authorList>
            <person name="Spang A."/>
            <person name="Saw J.H."/>
            <person name="Jorgensen S.L."/>
            <person name="Zaremba-Niedzwiedzka K."/>
            <person name="Martijn J."/>
            <person name="Lind A.E."/>
            <person name="van Eijk R."/>
            <person name="Schleper C."/>
            <person name="Guy L."/>
            <person name="Ettema T.J."/>
        </authorList>
    </citation>
    <scope>NUCLEOTIDE SEQUENCE</scope>
</reference>
<proteinExistence type="predicted"/>
<evidence type="ECO:0000313" key="2">
    <source>
        <dbReference type="EMBL" id="KKL06066.1"/>
    </source>
</evidence>